<dbReference type="Proteomes" id="UP001157502">
    <property type="component" value="Chromosome 8"/>
</dbReference>
<comment type="caution">
    <text evidence="1">The sequence shown here is derived from an EMBL/GenBank/DDBJ whole genome shotgun (WGS) entry which is preliminary data.</text>
</comment>
<gene>
    <name evidence="1" type="ORF">DPEC_G00097320</name>
</gene>
<dbReference type="EMBL" id="CM055735">
    <property type="protein sequence ID" value="KAJ8007738.1"/>
    <property type="molecule type" value="Genomic_DNA"/>
</dbReference>
<protein>
    <submittedName>
        <fullName evidence="1">Uncharacterized protein</fullName>
    </submittedName>
</protein>
<keyword evidence="2" id="KW-1185">Reference proteome</keyword>
<organism evidence="1 2">
    <name type="scientific">Dallia pectoralis</name>
    <name type="common">Alaska blackfish</name>
    <dbReference type="NCBI Taxonomy" id="75939"/>
    <lineage>
        <taxon>Eukaryota</taxon>
        <taxon>Metazoa</taxon>
        <taxon>Chordata</taxon>
        <taxon>Craniata</taxon>
        <taxon>Vertebrata</taxon>
        <taxon>Euteleostomi</taxon>
        <taxon>Actinopterygii</taxon>
        <taxon>Neopterygii</taxon>
        <taxon>Teleostei</taxon>
        <taxon>Protacanthopterygii</taxon>
        <taxon>Esociformes</taxon>
        <taxon>Umbridae</taxon>
        <taxon>Dallia</taxon>
    </lineage>
</organism>
<name>A0ACC2GVH3_DALPE</name>
<evidence type="ECO:0000313" key="2">
    <source>
        <dbReference type="Proteomes" id="UP001157502"/>
    </source>
</evidence>
<evidence type="ECO:0000313" key="1">
    <source>
        <dbReference type="EMBL" id="KAJ8007738.1"/>
    </source>
</evidence>
<proteinExistence type="predicted"/>
<sequence>MRKYNLLILALLQTGIVDCEISVSCVRDGERLSITCHMVGKNNTVSQINWEMVKSLNYTTTRVKLGTFHPEHGIYVVTDYNDTVKIQGDVPERRSTVHLASGAVYKESHICCIFMTFPAGALEKCADTEAWVEAQEADPKNEKVPLIPWALLVGGCTICFFSVTLALYYIWKYCCRHYCGRRRVFRVETCLTDQHTDSEGNTEEQPDPPPLPSLPDTQPQGFDPSKLYAKIKLDLLYGRLWKAYNGASRTWGPATQQDLQRQRPKQEEHPGQQKVYFLLGEHQGSQIKEPKEPVMEIEPQSAIELEHHMKTEAEPQPTQEGSEKPAHDSDPFPLQAQDPGTHEEKHVSDT</sequence>
<accession>A0ACC2GVH3</accession>
<reference evidence="1" key="1">
    <citation type="submission" date="2021-05" db="EMBL/GenBank/DDBJ databases">
        <authorList>
            <person name="Pan Q."/>
            <person name="Jouanno E."/>
            <person name="Zahm M."/>
            <person name="Klopp C."/>
            <person name="Cabau C."/>
            <person name="Louis A."/>
            <person name="Berthelot C."/>
            <person name="Parey E."/>
            <person name="Roest Crollius H."/>
            <person name="Montfort J."/>
            <person name="Robinson-Rechavi M."/>
            <person name="Bouchez O."/>
            <person name="Lampietro C."/>
            <person name="Lopez Roques C."/>
            <person name="Donnadieu C."/>
            <person name="Postlethwait J."/>
            <person name="Bobe J."/>
            <person name="Dillon D."/>
            <person name="Chandos A."/>
            <person name="von Hippel F."/>
            <person name="Guiguen Y."/>
        </authorList>
    </citation>
    <scope>NUCLEOTIDE SEQUENCE</scope>
    <source>
        <strain evidence="1">YG-Jan2019</strain>
    </source>
</reference>